<dbReference type="GO" id="GO:0019693">
    <property type="term" value="P:ribose phosphate metabolic process"/>
    <property type="evidence" value="ECO:0007669"/>
    <property type="project" value="TreeGrafter"/>
</dbReference>
<dbReference type="KEGG" id="bgoe:IFJ75_18640"/>
<dbReference type="EMBL" id="CP062222">
    <property type="protein sequence ID" value="QTC91185.1"/>
    <property type="molecule type" value="Genomic_DNA"/>
</dbReference>
<evidence type="ECO:0000256" key="7">
    <source>
        <dbReference type="ARBA" id="ARBA00032272"/>
    </source>
</evidence>
<feature type="domain" description="Nudix hydrolase" evidence="8">
    <location>
        <begin position="42"/>
        <end position="179"/>
    </location>
</feature>
<evidence type="ECO:0000256" key="4">
    <source>
        <dbReference type="ARBA" id="ARBA00016377"/>
    </source>
</evidence>
<evidence type="ECO:0000313" key="10">
    <source>
        <dbReference type="Proteomes" id="UP000663918"/>
    </source>
</evidence>
<dbReference type="PANTHER" id="PTHR11839:SF18">
    <property type="entry name" value="NUDIX HYDROLASE DOMAIN-CONTAINING PROTEIN"/>
    <property type="match status" value="1"/>
</dbReference>
<protein>
    <recommendedName>
        <fullName evidence="4">GDP-mannose pyrophosphatase</fullName>
    </recommendedName>
    <alternativeName>
        <fullName evidence="6">GDP-mannose hydrolase</fullName>
    </alternativeName>
    <alternativeName>
        <fullName evidence="7">GDPMK</fullName>
    </alternativeName>
</protein>
<dbReference type="GO" id="GO:0005829">
    <property type="term" value="C:cytosol"/>
    <property type="evidence" value="ECO:0007669"/>
    <property type="project" value="TreeGrafter"/>
</dbReference>
<dbReference type="GO" id="GO:0006753">
    <property type="term" value="P:nucleoside phosphate metabolic process"/>
    <property type="evidence" value="ECO:0007669"/>
    <property type="project" value="TreeGrafter"/>
</dbReference>
<dbReference type="Gene3D" id="3.90.79.10">
    <property type="entry name" value="Nucleoside Triphosphate Pyrophosphohydrolase"/>
    <property type="match status" value="1"/>
</dbReference>
<dbReference type="CDD" id="cd24157">
    <property type="entry name" value="NUDIX_GDPMK"/>
    <property type="match status" value="1"/>
</dbReference>
<dbReference type="InterPro" id="IPR000086">
    <property type="entry name" value="NUDIX_hydrolase_dom"/>
</dbReference>
<dbReference type="PROSITE" id="PS51462">
    <property type="entry name" value="NUDIX"/>
    <property type="match status" value="1"/>
</dbReference>
<evidence type="ECO:0000256" key="6">
    <source>
        <dbReference type="ARBA" id="ARBA00032162"/>
    </source>
</evidence>
<comment type="catalytic activity">
    <reaction evidence="1">
        <text>GDP-alpha-D-mannose + H2O = alpha-D-mannose 1-phosphate + GMP + 2 H(+)</text>
        <dbReference type="Rhea" id="RHEA:27978"/>
        <dbReference type="ChEBI" id="CHEBI:15377"/>
        <dbReference type="ChEBI" id="CHEBI:15378"/>
        <dbReference type="ChEBI" id="CHEBI:57527"/>
        <dbReference type="ChEBI" id="CHEBI:58115"/>
        <dbReference type="ChEBI" id="CHEBI:58409"/>
    </reaction>
</comment>
<dbReference type="AlphaFoldDB" id="A0A975C3H0"/>
<evidence type="ECO:0000313" key="9">
    <source>
        <dbReference type="EMBL" id="QTC91185.1"/>
    </source>
</evidence>
<dbReference type="PANTHER" id="PTHR11839">
    <property type="entry name" value="UDP/ADP-SUGAR PYROPHOSPHATASE"/>
    <property type="match status" value="1"/>
</dbReference>
<dbReference type="Proteomes" id="UP000663918">
    <property type="component" value="Chromosome"/>
</dbReference>
<evidence type="ECO:0000256" key="2">
    <source>
        <dbReference type="ARBA" id="ARBA00001946"/>
    </source>
</evidence>
<name>A0A975C3H0_9CAUL</name>
<evidence type="ECO:0000256" key="1">
    <source>
        <dbReference type="ARBA" id="ARBA00000847"/>
    </source>
</evidence>
<dbReference type="SUPFAM" id="SSF55811">
    <property type="entry name" value="Nudix"/>
    <property type="match status" value="1"/>
</dbReference>
<reference evidence="9" key="1">
    <citation type="submission" date="2020-09" db="EMBL/GenBank/DDBJ databases">
        <title>Brevundimonas sp. LVF2 isolated from a puddle in Goettingen, Germany.</title>
        <authorList>
            <person name="Friedrich I."/>
            <person name="Klassen A."/>
            <person name="Hannes N."/>
            <person name="Schneider D."/>
            <person name="Hertel R."/>
            <person name="Daniel R."/>
        </authorList>
    </citation>
    <scope>NUCLEOTIDE SEQUENCE</scope>
    <source>
        <strain evidence="9">LVF2</strain>
    </source>
</reference>
<dbReference type="GO" id="GO:0016787">
    <property type="term" value="F:hydrolase activity"/>
    <property type="evidence" value="ECO:0007669"/>
    <property type="project" value="UniProtKB-KW"/>
</dbReference>
<dbReference type="InterPro" id="IPR015797">
    <property type="entry name" value="NUDIX_hydrolase-like_dom_sf"/>
</dbReference>
<dbReference type="RefSeq" id="WP_207870256.1">
    <property type="nucleotide sequence ID" value="NZ_CP062222.1"/>
</dbReference>
<keyword evidence="5 9" id="KW-0378">Hydrolase</keyword>
<evidence type="ECO:0000259" key="8">
    <source>
        <dbReference type="PROSITE" id="PS51462"/>
    </source>
</evidence>
<proteinExistence type="inferred from homology"/>
<comment type="similarity">
    <text evidence="3">Belongs to the Nudix hydrolase family. NudK subfamily.</text>
</comment>
<organism evidence="9 10">
    <name type="scientific">Brevundimonas goettingensis</name>
    <dbReference type="NCBI Taxonomy" id="2774190"/>
    <lineage>
        <taxon>Bacteria</taxon>
        <taxon>Pseudomonadati</taxon>
        <taxon>Pseudomonadota</taxon>
        <taxon>Alphaproteobacteria</taxon>
        <taxon>Caulobacterales</taxon>
        <taxon>Caulobacteraceae</taxon>
        <taxon>Brevundimonas</taxon>
    </lineage>
</organism>
<evidence type="ECO:0000256" key="3">
    <source>
        <dbReference type="ARBA" id="ARBA00007275"/>
    </source>
</evidence>
<accession>A0A975C3H0</accession>
<comment type="cofactor">
    <cofactor evidence="2">
        <name>Mg(2+)</name>
        <dbReference type="ChEBI" id="CHEBI:18420"/>
    </cofactor>
</comment>
<sequence length="192" mass="20629">MKTPAVKAEVVRDVEILGGWVKVRRTEVRMPDGAVVERHIEDHGPGVAVLPYDPVRKVALVISQPRVPVLLAGGGDIIETIAGRLDGSDPADRILQEAMEEGGVRLTTLELVVHAWTIPSISTERLHLYLAPYEATDRFGVGGGAAEEHENITVREISLADLAVAAASGALPDAKTLILVQALQIRRPDLFA</sequence>
<gene>
    <name evidence="9" type="ORF">IFJ75_18640</name>
</gene>
<keyword evidence="10" id="KW-1185">Reference proteome</keyword>
<evidence type="ECO:0000256" key="5">
    <source>
        <dbReference type="ARBA" id="ARBA00022801"/>
    </source>
</evidence>